<dbReference type="GO" id="GO:0006412">
    <property type="term" value="P:translation"/>
    <property type="evidence" value="ECO:0007669"/>
    <property type="project" value="UniProtKB-UniRule"/>
</dbReference>
<evidence type="ECO:0000313" key="5">
    <source>
        <dbReference type="EMBL" id="OHA59695.1"/>
    </source>
</evidence>
<comment type="function">
    <text evidence="4">Located on the platform of the 30S subunit, it bridges several disparate RNA helices of the 16S rRNA. Forms part of the Shine-Dalgarno cleft in the 70S ribosome.</text>
</comment>
<keyword evidence="4" id="KW-0699">rRNA-binding</keyword>
<organism evidence="5 6">
    <name type="scientific">Candidatus Vogelbacteria bacterium RIFOXYD1_FULL_46_19</name>
    <dbReference type="NCBI Taxonomy" id="1802439"/>
    <lineage>
        <taxon>Bacteria</taxon>
        <taxon>Candidatus Vogeliibacteriota</taxon>
    </lineage>
</organism>
<dbReference type="STRING" id="1802439.A2589_01130"/>
<dbReference type="GO" id="GO:0019843">
    <property type="term" value="F:rRNA binding"/>
    <property type="evidence" value="ECO:0007669"/>
    <property type="project" value="UniProtKB-UniRule"/>
</dbReference>
<dbReference type="GO" id="GO:0005840">
    <property type="term" value="C:ribosome"/>
    <property type="evidence" value="ECO:0007669"/>
    <property type="project" value="UniProtKB-KW"/>
</dbReference>
<proteinExistence type="inferred from homology"/>
<evidence type="ECO:0000313" key="6">
    <source>
        <dbReference type="Proteomes" id="UP000177838"/>
    </source>
</evidence>
<comment type="caution">
    <text evidence="5">The sequence shown here is derived from an EMBL/GenBank/DDBJ whole genome shotgun (WGS) entry which is preliminary data.</text>
</comment>
<dbReference type="GO" id="GO:0003735">
    <property type="term" value="F:structural constituent of ribosome"/>
    <property type="evidence" value="ECO:0007669"/>
    <property type="project" value="InterPro"/>
</dbReference>
<dbReference type="InterPro" id="IPR001971">
    <property type="entry name" value="Ribosomal_uS11"/>
</dbReference>
<keyword evidence="2 4" id="KW-0689">Ribosomal protein</keyword>
<evidence type="ECO:0000256" key="4">
    <source>
        <dbReference type="HAMAP-Rule" id="MF_01310"/>
    </source>
</evidence>
<keyword evidence="4" id="KW-0694">RNA-binding</keyword>
<dbReference type="Pfam" id="PF00411">
    <property type="entry name" value="Ribosomal_S11"/>
    <property type="match status" value="1"/>
</dbReference>
<evidence type="ECO:0000256" key="1">
    <source>
        <dbReference type="ARBA" id="ARBA00006194"/>
    </source>
</evidence>
<dbReference type="Gene3D" id="3.30.420.80">
    <property type="entry name" value="Ribosomal protein S11"/>
    <property type="match status" value="1"/>
</dbReference>
<evidence type="ECO:0000256" key="2">
    <source>
        <dbReference type="ARBA" id="ARBA00022980"/>
    </source>
</evidence>
<dbReference type="GO" id="GO:1990904">
    <property type="term" value="C:ribonucleoprotein complex"/>
    <property type="evidence" value="ECO:0007669"/>
    <property type="project" value="UniProtKB-KW"/>
</dbReference>
<dbReference type="PIRSF" id="PIRSF002131">
    <property type="entry name" value="Ribosomal_S11"/>
    <property type="match status" value="1"/>
</dbReference>
<protein>
    <recommendedName>
        <fullName evidence="4">Small ribosomal subunit protein uS11</fullName>
    </recommendedName>
</protein>
<dbReference type="SUPFAM" id="SSF53137">
    <property type="entry name" value="Translational machinery components"/>
    <property type="match status" value="1"/>
</dbReference>
<dbReference type="Proteomes" id="UP000177838">
    <property type="component" value="Unassembled WGS sequence"/>
</dbReference>
<dbReference type="EMBL" id="MHTK01000006">
    <property type="protein sequence ID" value="OHA59695.1"/>
    <property type="molecule type" value="Genomic_DNA"/>
</dbReference>
<accession>A0A1G2QGF8</accession>
<name>A0A1G2QGF8_9BACT</name>
<evidence type="ECO:0000256" key="3">
    <source>
        <dbReference type="ARBA" id="ARBA00023274"/>
    </source>
</evidence>
<dbReference type="PANTHER" id="PTHR11759">
    <property type="entry name" value="40S RIBOSOMAL PROTEIN S14/30S RIBOSOMAL PROTEIN S11"/>
    <property type="match status" value="1"/>
</dbReference>
<keyword evidence="3 4" id="KW-0687">Ribonucleoprotein</keyword>
<comment type="subunit">
    <text evidence="4">Part of the 30S ribosomal subunit. Interacts with proteins S7 and S18. Binds to IF-3.</text>
</comment>
<sequence>MGAGAKARALGRAPKKKIDRGILHVRATYNNTALLLTDSAGNAVLSSSSGALGFKGSKKGTPYAAGKVAELLAEKAQSFGLKEVDVIVKGVGSGRESSVRSFITKGINISSIRDKTPVPFGGPKPKKPRRV</sequence>
<comment type="similarity">
    <text evidence="1 4">Belongs to the universal ribosomal protein uS11 family.</text>
</comment>
<dbReference type="NCBIfam" id="NF003698">
    <property type="entry name" value="PRK05309.1"/>
    <property type="match status" value="1"/>
</dbReference>
<gene>
    <name evidence="4" type="primary">rpsK</name>
    <name evidence="5" type="ORF">A2589_01130</name>
</gene>
<dbReference type="HAMAP" id="MF_01310">
    <property type="entry name" value="Ribosomal_uS11"/>
    <property type="match status" value="1"/>
</dbReference>
<dbReference type="AlphaFoldDB" id="A0A1G2QGF8"/>
<reference evidence="5 6" key="1">
    <citation type="journal article" date="2016" name="Nat. Commun.">
        <title>Thousands of microbial genomes shed light on interconnected biogeochemical processes in an aquifer system.</title>
        <authorList>
            <person name="Anantharaman K."/>
            <person name="Brown C.T."/>
            <person name="Hug L.A."/>
            <person name="Sharon I."/>
            <person name="Castelle C.J."/>
            <person name="Probst A.J."/>
            <person name="Thomas B.C."/>
            <person name="Singh A."/>
            <person name="Wilkins M.J."/>
            <person name="Karaoz U."/>
            <person name="Brodie E.L."/>
            <person name="Williams K.H."/>
            <person name="Hubbard S.S."/>
            <person name="Banfield J.F."/>
        </authorList>
    </citation>
    <scope>NUCLEOTIDE SEQUENCE [LARGE SCALE GENOMIC DNA]</scope>
</reference>
<dbReference type="InterPro" id="IPR036967">
    <property type="entry name" value="Ribosomal_uS11_sf"/>
</dbReference>